<dbReference type="Pfam" id="PF20398">
    <property type="entry name" value="DUF6691"/>
    <property type="match status" value="1"/>
</dbReference>
<dbReference type="RefSeq" id="WP_377150513.1">
    <property type="nucleotide sequence ID" value="NZ_JBHSAF010000001.1"/>
</dbReference>
<feature type="transmembrane region" description="Helical" evidence="1">
    <location>
        <begin position="82"/>
        <end position="103"/>
    </location>
</feature>
<gene>
    <name evidence="2" type="ORF">ACFOSS_02860</name>
</gene>
<feature type="transmembrane region" description="Helical" evidence="1">
    <location>
        <begin position="38"/>
        <end position="58"/>
    </location>
</feature>
<name>A0ABV8CJK3_9GAMM</name>
<organism evidence="2 3">
    <name type="scientific">Pseudaeromonas sharmana</name>
    <dbReference type="NCBI Taxonomy" id="328412"/>
    <lineage>
        <taxon>Bacteria</taxon>
        <taxon>Pseudomonadati</taxon>
        <taxon>Pseudomonadota</taxon>
        <taxon>Gammaproteobacteria</taxon>
        <taxon>Aeromonadales</taxon>
        <taxon>Aeromonadaceae</taxon>
        <taxon>Pseudaeromonas</taxon>
    </lineage>
</organism>
<protein>
    <submittedName>
        <fullName evidence="2">DUF6691 family protein</fullName>
    </submittedName>
</protein>
<dbReference type="EMBL" id="JBHSAF010000001">
    <property type="protein sequence ID" value="MFC3912406.1"/>
    <property type="molecule type" value="Genomic_DNA"/>
</dbReference>
<keyword evidence="1" id="KW-1133">Transmembrane helix</keyword>
<feature type="transmembrane region" description="Helical" evidence="1">
    <location>
        <begin position="109"/>
        <end position="131"/>
    </location>
</feature>
<evidence type="ECO:0000256" key="1">
    <source>
        <dbReference type="SAM" id="Phobius"/>
    </source>
</evidence>
<proteinExistence type="predicted"/>
<evidence type="ECO:0000313" key="3">
    <source>
        <dbReference type="Proteomes" id="UP001595692"/>
    </source>
</evidence>
<comment type="caution">
    <text evidence="2">The sequence shown here is derived from an EMBL/GenBank/DDBJ whole genome shotgun (WGS) entry which is preliminary data.</text>
</comment>
<accession>A0ABV8CJK3</accession>
<sequence length="156" mass="16737">MIGLLSGLLFGLGLVVSGMVLPQKVQGFLDISGQWDPSLMLVMGGALAVFLPGYFWLIRPRRRALNGSPFHLPTKTRLDRHLLLGSALFGIGWGLGGICPGPAMASLPVGSAALWIFVLAMLAGIKLVCWWEAKRHAQSPKLAGDENVICVPRVSH</sequence>
<reference evidence="3" key="1">
    <citation type="journal article" date="2019" name="Int. J. Syst. Evol. Microbiol.">
        <title>The Global Catalogue of Microorganisms (GCM) 10K type strain sequencing project: providing services to taxonomists for standard genome sequencing and annotation.</title>
        <authorList>
            <consortium name="The Broad Institute Genomics Platform"/>
            <consortium name="The Broad Institute Genome Sequencing Center for Infectious Disease"/>
            <person name="Wu L."/>
            <person name="Ma J."/>
        </authorList>
    </citation>
    <scope>NUCLEOTIDE SEQUENCE [LARGE SCALE GENOMIC DNA]</scope>
    <source>
        <strain evidence="3">CCUG 54939</strain>
    </source>
</reference>
<keyword evidence="3" id="KW-1185">Reference proteome</keyword>
<dbReference type="InterPro" id="IPR046513">
    <property type="entry name" value="DUF6691"/>
</dbReference>
<evidence type="ECO:0000313" key="2">
    <source>
        <dbReference type="EMBL" id="MFC3912406.1"/>
    </source>
</evidence>
<keyword evidence="1" id="KW-0812">Transmembrane</keyword>
<keyword evidence="1" id="KW-0472">Membrane</keyword>
<dbReference type="Proteomes" id="UP001595692">
    <property type="component" value="Unassembled WGS sequence"/>
</dbReference>